<keyword evidence="2" id="KW-0805">Transcription regulation</keyword>
<dbReference type="AlphaFoldDB" id="A0A379IF70"/>
<evidence type="ECO:0000256" key="1">
    <source>
        <dbReference type="ARBA" id="ARBA00009437"/>
    </source>
</evidence>
<dbReference type="SUPFAM" id="SSF46785">
    <property type="entry name" value="Winged helix' DNA-binding domain"/>
    <property type="match status" value="1"/>
</dbReference>
<evidence type="ECO:0000256" key="4">
    <source>
        <dbReference type="ARBA" id="ARBA00023163"/>
    </source>
</evidence>
<dbReference type="InterPro" id="IPR058163">
    <property type="entry name" value="LysR-type_TF_proteobact-type"/>
</dbReference>
<dbReference type="GO" id="GO:0003700">
    <property type="term" value="F:DNA-binding transcription factor activity"/>
    <property type="evidence" value="ECO:0007669"/>
    <property type="project" value="InterPro"/>
</dbReference>
<dbReference type="Proteomes" id="UP000255125">
    <property type="component" value="Unassembled WGS sequence"/>
</dbReference>
<dbReference type="Pfam" id="PF03466">
    <property type="entry name" value="LysR_substrate"/>
    <property type="match status" value="1"/>
</dbReference>
<sequence>MDKFSSMMVFVKAVESGSFAAAADALELSAPMVGKHVRQLEQQLGVTLLNRSTRRQSLTEVGRNYYERCKIVLVEVEAADAIARDSRKLAQGHLRISASINYGTHCLAPVLAGYRSSHPQVTLGLELSDSVVDVIAGGYDAVFRVGTMPDSGLRARPLAPYRMVACAAPAYLVEHGAPQAPADLAQHQCLGFTHWSPREVWYFDGPNGREKVAIHGPLSANVGHALRVAALGGMGIILQPEALVADDLRAGCLQRVLPDYAAPALPVHLVTAPGRLRTQKLQSFLDYIVEVLGPQSGGRGTNR</sequence>
<evidence type="ECO:0000313" key="6">
    <source>
        <dbReference type="EMBL" id="SUD31475.1"/>
    </source>
</evidence>
<gene>
    <name evidence="6" type="primary">dmlR_16</name>
    <name evidence="6" type="ORF">NCTC10392_03406</name>
</gene>
<comment type="similarity">
    <text evidence="1">Belongs to the LysR transcriptional regulatory family.</text>
</comment>
<name>A0A379IF70_PSEFL</name>
<dbReference type="FunFam" id="1.10.10.10:FF:000001">
    <property type="entry name" value="LysR family transcriptional regulator"/>
    <property type="match status" value="1"/>
</dbReference>
<evidence type="ECO:0000313" key="7">
    <source>
        <dbReference type="Proteomes" id="UP000255125"/>
    </source>
</evidence>
<dbReference type="PROSITE" id="PS50931">
    <property type="entry name" value="HTH_LYSR"/>
    <property type="match status" value="1"/>
</dbReference>
<protein>
    <submittedName>
        <fullName evidence="6">LysR family transcriptional regulator</fullName>
    </submittedName>
</protein>
<reference evidence="6 7" key="1">
    <citation type="submission" date="2018-06" db="EMBL/GenBank/DDBJ databases">
        <authorList>
            <consortium name="Pathogen Informatics"/>
            <person name="Doyle S."/>
        </authorList>
    </citation>
    <scope>NUCLEOTIDE SEQUENCE [LARGE SCALE GENOMIC DNA]</scope>
    <source>
        <strain evidence="6 7">NCTC10392</strain>
    </source>
</reference>
<dbReference type="EMBL" id="UGUS01000002">
    <property type="protein sequence ID" value="SUD31475.1"/>
    <property type="molecule type" value="Genomic_DNA"/>
</dbReference>
<keyword evidence="4" id="KW-0804">Transcription</keyword>
<proteinExistence type="inferred from homology"/>
<dbReference type="Gene3D" id="1.10.10.10">
    <property type="entry name" value="Winged helix-like DNA-binding domain superfamily/Winged helix DNA-binding domain"/>
    <property type="match status" value="1"/>
</dbReference>
<dbReference type="RefSeq" id="WP_197678989.1">
    <property type="nucleotide sequence ID" value="NZ_UGUS01000002.1"/>
</dbReference>
<keyword evidence="3" id="KW-0238">DNA-binding</keyword>
<dbReference type="GO" id="GO:0043565">
    <property type="term" value="F:sequence-specific DNA binding"/>
    <property type="evidence" value="ECO:0007669"/>
    <property type="project" value="TreeGrafter"/>
</dbReference>
<evidence type="ECO:0000256" key="3">
    <source>
        <dbReference type="ARBA" id="ARBA00023125"/>
    </source>
</evidence>
<dbReference type="Gene3D" id="3.40.190.290">
    <property type="match status" value="1"/>
</dbReference>
<dbReference type="InterPro" id="IPR000847">
    <property type="entry name" value="LysR_HTH_N"/>
</dbReference>
<dbReference type="SUPFAM" id="SSF53850">
    <property type="entry name" value="Periplasmic binding protein-like II"/>
    <property type="match status" value="1"/>
</dbReference>
<dbReference type="InterPro" id="IPR005119">
    <property type="entry name" value="LysR_subst-bd"/>
</dbReference>
<dbReference type="PANTHER" id="PTHR30537">
    <property type="entry name" value="HTH-TYPE TRANSCRIPTIONAL REGULATOR"/>
    <property type="match status" value="1"/>
</dbReference>
<accession>A0A379IF70</accession>
<dbReference type="Pfam" id="PF00126">
    <property type="entry name" value="HTH_1"/>
    <property type="match status" value="1"/>
</dbReference>
<feature type="domain" description="HTH lysR-type" evidence="5">
    <location>
        <begin position="1"/>
        <end position="59"/>
    </location>
</feature>
<dbReference type="PANTHER" id="PTHR30537:SF5">
    <property type="entry name" value="HTH-TYPE TRANSCRIPTIONAL ACTIVATOR TTDR-RELATED"/>
    <property type="match status" value="1"/>
</dbReference>
<dbReference type="InterPro" id="IPR036390">
    <property type="entry name" value="WH_DNA-bd_sf"/>
</dbReference>
<evidence type="ECO:0000259" key="5">
    <source>
        <dbReference type="PROSITE" id="PS50931"/>
    </source>
</evidence>
<dbReference type="InterPro" id="IPR036388">
    <property type="entry name" value="WH-like_DNA-bd_sf"/>
</dbReference>
<dbReference type="GO" id="GO:0006351">
    <property type="term" value="P:DNA-templated transcription"/>
    <property type="evidence" value="ECO:0007669"/>
    <property type="project" value="TreeGrafter"/>
</dbReference>
<evidence type="ECO:0000256" key="2">
    <source>
        <dbReference type="ARBA" id="ARBA00023015"/>
    </source>
</evidence>
<organism evidence="6 7">
    <name type="scientific">Pseudomonas fluorescens</name>
    <dbReference type="NCBI Taxonomy" id="294"/>
    <lineage>
        <taxon>Bacteria</taxon>
        <taxon>Pseudomonadati</taxon>
        <taxon>Pseudomonadota</taxon>
        <taxon>Gammaproteobacteria</taxon>
        <taxon>Pseudomonadales</taxon>
        <taxon>Pseudomonadaceae</taxon>
        <taxon>Pseudomonas</taxon>
    </lineage>
</organism>